<sequence>MTRNTTGVVADRFVSTYGAHPEGIWSVPGRVSLMGDHTDIEDGLTFGHAIAKRSAVAVSRRGDSTIRVRSDLADFEVETTIEQLLPPKEHAWYDYPLGVIWAALGFVAETNSERTEADGDEAVLIQPTGLDIFLTTDVTVGAGLASSASVCGAVALAINDLWGLGLSNQRLAEFGYRVERAYVRASSGPADHITCLLADTNHGVFYDARGNDASPIPAPDFGALGLVELLVYSGETHRNWERNVADRHDACDRVAKALGYQYLREVPAEEFERAANIDETDRRRASFVLNEMQRVLDGARALRSSDMRAFGALMNESHRQMRDDFEVASDRINLICEIALANQAYGARLSGSGFGGAVAIIIEQQHVDAFANDVRDAYGEYGWGEPLIEQVFAEAGPRRDA</sequence>
<evidence type="ECO:0000259" key="9">
    <source>
        <dbReference type="Pfam" id="PF10509"/>
    </source>
</evidence>
<dbReference type="PRINTS" id="PR00473">
    <property type="entry name" value="GALCTOKINASE"/>
</dbReference>
<evidence type="ECO:0000313" key="11">
    <source>
        <dbReference type="Proteomes" id="UP001597453"/>
    </source>
</evidence>
<evidence type="ECO:0000259" key="7">
    <source>
        <dbReference type="Pfam" id="PF00288"/>
    </source>
</evidence>
<evidence type="ECO:0000259" key="8">
    <source>
        <dbReference type="Pfam" id="PF08544"/>
    </source>
</evidence>
<dbReference type="Pfam" id="PF10509">
    <property type="entry name" value="GalKase_gal_bdg"/>
    <property type="match status" value="1"/>
</dbReference>
<evidence type="ECO:0000256" key="1">
    <source>
        <dbReference type="ARBA" id="ARBA00006566"/>
    </source>
</evidence>
<comment type="similarity">
    <text evidence="1">Belongs to the GHMP kinase family. GalK subfamily.</text>
</comment>
<dbReference type="Gene3D" id="3.30.70.890">
    <property type="entry name" value="GHMP kinase, C-terminal domain"/>
    <property type="match status" value="1"/>
</dbReference>
<dbReference type="InterPro" id="IPR000705">
    <property type="entry name" value="Galactokinase"/>
</dbReference>
<keyword evidence="6" id="KW-0299">Galactose metabolism</keyword>
<dbReference type="SUPFAM" id="SSF54211">
    <property type="entry name" value="Ribosomal protein S5 domain 2-like"/>
    <property type="match status" value="1"/>
</dbReference>
<dbReference type="InterPro" id="IPR014721">
    <property type="entry name" value="Ribsml_uS5_D2-typ_fold_subgr"/>
</dbReference>
<keyword evidence="6" id="KW-0119">Carbohydrate metabolism</keyword>
<feature type="domain" description="GHMP kinase N-terminal" evidence="7">
    <location>
        <begin position="124"/>
        <end position="197"/>
    </location>
</feature>
<evidence type="ECO:0000313" key="10">
    <source>
        <dbReference type="EMBL" id="MFD2674415.1"/>
    </source>
</evidence>
<protein>
    <submittedName>
        <fullName evidence="10">Galactokinase</fullName>
    </submittedName>
</protein>
<dbReference type="RefSeq" id="WP_066056717.1">
    <property type="nucleotide sequence ID" value="NZ_JBHUNF010000002.1"/>
</dbReference>
<dbReference type="InterPro" id="IPR019539">
    <property type="entry name" value="GalKase_N"/>
</dbReference>
<dbReference type="PRINTS" id="PR00959">
    <property type="entry name" value="MEVGALKINASE"/>
</dbReference>
<dbReference type="PANTHER" id="PTHR10457:SF7">
    <property type="entry name" value="GALACTOKINASE-RELATED"/>
    <property type="match status" value="1"/>
</dbReference>
<dbReference type="InterPro" id="IPR006204">
    <property type="entry name" value="GHMP_kinase_N_dom"/>
</dbReference>
<dbReference type="Gene3D" id="3.30.230.10">
    <property type="match status" value="1"/>
</dbReference>
<dbReference type="InterPro" id="IPR020568">
    <property type="entry name" value="Ribosomal_Su5_D2-typ_SF"/>
</dbReference>
<name>A0ABW5RIF5_9MICO</name>
<dbReference type="Pfam" id="PF00288">
    <property type="entry name" value="GHMP_kinases_N"/>
    <property type="match status" value="1"/>
</dbReference>
<dbReference type="Pfam" id="PF08544">
    <property type="entry name" value="GHMP_kinases_C"/>
    <property type="match status" value="1"/>
</dbReference>
<keyword evidence="4" id="KW-0418">Kinase</keyword>
<organism evidence="10 11">
    <name type="scientific">Gulosibacter bifidus</name>
    <dbReference type="NCBI Taxonomy" id="272239"/>
    <lineage>
        <taxon>Bacteria</taxon>
        <taxon>Bacillati</taxon>
        <taxon>Actinomycetota</taxon>
        <taxon>Actinomycetes</taxon>
        <taxon>Micrococcales</taxon>
        <taxon>Microbacteriaceae</taxon>
        <taxon>Gulosibacter</taxon>
    </lineage>
</organism>
<dbReference type="PANTHER" id="PTHR10457">
    <property type="entry name" value="MEVALONATE KINASE/GALACTOKINASE"/>
    <property type="match status" value="1"/>
</dbReference>
<dbReference type="InterPro" id="IPR036554">
    <property type="entry name" value="GHMP_kinase_C_sf"/>
</dbReference>
<accession>A0ABW5RIF5</accession>
<evidence type="ECO:0000256" key="5">
    <source>
        <dbReference type="ARBA" id="ARBA00022840"/>
    </source>
</evidence>
<feature type="domain" description="Galactokinase N-terminal" evidence="9">
    <location>
        <begin position="12"/>
        <end position="60"/>
    </location>
</feature>
<dbReference type="InterPro" id="IPR013750">
    <property type="entry name" value="GHMP_kinase_C_dom"/>
</dbReference>
<evidence type="ECO:0000256" key="6">
    <source>
        <dbReference type="ARBA" id="ARBA00023144"/>
    </source>
</evidence>
<proteinExistence type="inferred from homology"/>
<dbReference type="PIRSF" id="PIRSF000530">
    <property type="entry name" value="Galactokinase"/>
    <property type="match status" value="1"/>
</dbReference>
<gene>
    <name evidence="10" type="ORF">ACFSUQ_03770</name>
</gene>
<reference evidence="11" key="1">
    <citation type="journal article" date="2019" name="Int. J. Syst. Evol. Microbiol.">
        <title>The Global Catalogue of Microorganisms (GCM) 10K type strain sequencing project: providing services to taxonomists for standard genome sequencing and annotation.</title>
        <authorList>
            <consortium name="The Broad Institute Genomics Platform"/>
            <consortium name="The Broad Institute Genome Sequencing Center for Infectious Disease"/>
            <person name="Wu L."/>
            <person name="Ma J."/>
        </authorList>
    </citation>
    <scope>NUCLEOTIDE SEQUENCE [LARGE SCALE GENOMIC DNA]</scope>
    <source>
        <strain evidence="11">TISTR 1511</strain>
    </source>
</reference>
<keyword evidence="11" id="KW-1185">Reference proteome</keyword>
<evidence type="ECO:0000256" key="2">
    <source>
        <dbReference type="ARBA" id="ARBA00022679"/>
    </source>
</evidence>
<keyword evidence="2" id="KW-0808">Transferase</keyword>
<evidence type="ECO:0000256" key="4">
    <source>
        <dbReference type="ARBA" id="ARBA00022777"/>
    </source>
</evidence>
<dbReference type="SUPFAM" id="SSF55060">
    <property type="entry name" value="GHMP Kinase, C-terminal domain"/>
    <property type="match status" value="1"/>
</dbReference>
<keyword evidence="3" id="KW-0547">Nucleotide-binding</keyword>
<feature type="domain" description="GHMP kinase C-terminal" evidence="8">
    <location>
        <begin position="300"/>
        <end position="378"/>
    </location>
</feature>
<evidence type="ECO:0000256" key="3">
    <source>
        <dbReference type="ARBA" id="ARBA00022741"/>
    </source>
</evidence>
<dbReference type="EMBL" id="JBHUNF010000002">
    <property type="protein sequence ID" value="MFD2674415.1"/>
    <property type="molecule type" value="Genomic_DNA"/>
</dbReference>
<comment type="caution">
    <text evidence="10">The sequence shown here is derived from an EMBL/GenBank/DDBJ whole genome shotgun (WGS) entry which is preliminary data.</text>
</comment>
<keyword evidence="5" id="KW-0067">ATP-binding</keyword>
<dbReference type="InterPro" id="IPR006206">
    <property type="entry name" value="Mevalonate/galactokinase"/>
</dbReference>
<dbReference type="Proteomes" id="UP001597453">
    <property type="component" value="Unassembled WGS sequence"/>
</dbReference>